<keyword evidence="3 4" id="KW-0418">Kinase</keyword>
<evidence type="ECO:0000256" key="3">
    <source>
        <dbReference type="ARBA" id="ARBA00022777"/>
    </source>
</evidence>
<dbReference type="SUPFAM" id="SSF110738">
    <property type="entry name" value="Glycerate kinase I"/>
    <property type="match status" value="1"/>
</dbReference>
<accession>A0A9D1WSH4</accession>
<dbReference type="Proteomes" id="UP000886800">
    <property type="component" value="Unassembled WGS sequence"/>
</dbReference>
<dbReference type="NCBIfam" id="TIGR00045">
    <property type="entry name" value="glycerate kinase"/>
    <property type="match status" value="1"/>
</dbReference>
<dbReference type="EMBL" id="DXES01000161">
    <property type="protein sequence ID" value="HIX66031.1"/>
    <property type="molecule type" value="Genomic_DNA"/>
</dbReference>
<name>A0A9D1WSH4_9FIRM</name>
<dbReference type="PANTHER" id="PTHR21599">
    <property type="entry name" value="GLYCERATE KINASE"/>
    <property type="match status" value="1"/>
</dbReference>
<dbReference type="GO" id="GO:0031388">
    <property type="term" value="P:organic acid phosphorylation"/>
    <property type="evidence" value="ECO:0007669"/>
    <property type="project" value="UniProtKB-UniRule"/>
</dbReference>
<dbReference type="Gene3D" id="3.90.1510.10">
    <property type="entry name" value="Glycerate kinase, domain 2"/>
    <property type="match status" value="1"/>
</dbReference>
<dbReference type="Gene3D" id="3.40.50.10350">
    <property type="entry name" value="Glycerate kinase, domain 1"/>
    <property type="match status" value="1"/>
</dbReference>
<keyword evidence="2 4" id="KW-0808">Transferase</keyword>
<organism evidence="5 6">
    <name type="scientific">Candidatus Anaerotruncus excrementipullorum</name>
    <dbReference type="NCBI Taxonomy" id="2838465"/>
    <lineage>
        <taxon>Bacteria</taxon>
        <taxon>Bacillati</taxon>
        <taxon>Bacillota</taxon>
        <taxon>Clostridia</taxon>
        <taxon>Eubacteriales</taxon>
        <taxon>Oscillospiraceae</taxon>
        <taxon>Anaerotruncus</taxon>
    </lineage>
</organism>
<evidence type="ECO:0000256" key="4">
    <source>
        <dbReference type="PIRNR" id="PIRNR006078"/>
    </source>
</evidence>
<dbReference type="PANTHER" id="PTHR21599:SF0">
    <property type="entry name" value="GLYCERATE KINASE"/>
    <property type="match status" value="1"/>
</dbReference>
<comment type="similarity">
    <text evidence="1 4">Belongs to the glycerate kinase type-1 family.</text>
</comment>
<evidence type="ECO:0000256" key="1">
    <source>
        <dbReference type="ARBA" id="ARBA00006284"/>
    </source>
</evidence>
<dbReference type="InterPro" id="IPR004381">
    <property type="entry name" value="Glycerate_kinase"/>
</dbReference>
<reference evidence="5" key="1">
    <citation type="journal article" date="2021" name="PeerJ">
        <title>Extensive microbial diversity within the chicken gut microbiome revealed by metagenomics and culture.</title>
        <authorList>
            <person name="Gilroy R."/>
            <person name="Ravi A."/>
            <person name="Getino M."/>
            <person name="Pursley I."/>
            <person name="Horton D.L."/>
            <person name="Alikhan N.F."/>
            <person name="Baker D."/>
            <person name="Gharbi K."/>
            <person name="Hall N."/>
            <person name="Watson M."/>
            <person name="Adriaenssens E.M."/>
            <person name="Foster-Nyarko E."/>
            <person name="Jarju S."/>
            <person name="Secka A."/>
            <person name="Antonio M."/>
            <person name="Oren A."/>
            <person name="Chaudhuri R.R."/>
            <person name="La Ragione R."/>
            <person name="Hildebrand F."/>
            <person name="Pallen M.J."/>
        </authorList>
    </citation>
    <scope>NUCLEOTIDE SEQUENCE</scope>
    <source>
        <strain evidence="5">CHK188-5543</strain>
    </source>
</reference>
<proteinExistence type="inferred from homology"/>
<evidence type="ECO:0000313" key="6">
    <source>
        <dbReference type="Proteomes" id="UP000886800"/>
    </source>
</evidence>
<dbReference type="AlphaFoldDB" id="A0A9D1WSH4"/>
<evidence type="ECO:0000256" key="2">
    <source>
        <dbReference type="ARBA" id="ARBA00022679"/>
    </source>
</evidence>
<dbReference type="PIRSF" id="PIRSF006078">
    <property type="entry name" value="GlxK"/>
    <property type="match status" value="1"/>
</dbReference>
<dbReference type="Pfam" id="PF02595">
    <property type="entry name" value="Gly_kinase"/>
    <property type="match status" value="1"/>
</dbReference>
<sequence length="378" mass="38800">MNKVILIPDSFKGNISSQEICQILGQEVHAFWPGAQVVSIPVADGGEGSVDAFLAAVGGEKVPVDCHGPLPDQQVAGFYGRLTPELAVVEMAAAAGLPQVGDRLRPDEATTYGVGQLILAAVRAGARRVIVGLGGSATNDGGCGCAAALGVRFLDGEGNAYLPTGGTLDRLAAIDLSDIAPELKGVELVAMCDIDNPLCGPNGASAIFGPQKGADPDMVAQLDRNLGHLADVVAQATGSDLRETPGAGAAGGLGFGLLALLGCRVQMGIDTILEVTGFDGLLEGADLVVTGEGKLDGQTLRGKVVAGVARHAQAKNVPVLAVVGDIGDGIEPIYETGVSSVISINRVALPFSQSKPRSRSDLRLTFRNEMHFLHRLGF</sequence>
<dbReference type="InterPro" id="IPR036129">
    <property type="entry name" value="Glycerate_kinase_sf"/>
</dbReference>
<dbReference type="InterPro" id="IPR018193">
    <property type="entry name" value="Glyc_kinase_flavodox-like_fold"/>
</dbReference>
<comment type="caution">
    <text evidence="5">The sequence shown here is derived from an EMBL/GenBank/DDBJ whole genome shotgun (WGS) entry which is preliminary data.</text>
</comment>
<evidence type="ECO:0000313" key="5">
    <source>
        <dbReference type="EMBL" id="HIX66031.1"/>
    </source>
</evidence>
<dbReference type="GO" id="GO:0008887">
    <property type="term" value="F:glycerate kinase activity"/>
    <property type="evidence" value="ECO:0007669"/>
    <property type="project" value="UniProtKB-UniRule"/>
</dbReference>
<reference evidence="5" key="2">
    <citation type="submission" date="2021-04" db="EMBL/GenBank/DDBJ databases">
        <authorList>
            <person name="Gilroy R."/>
        </authorList>
    </citation>
    <scope>NUCLEOTIDE SEQUENCE</scope>
    <source>
        <strain evidence="5">CHK188-5543</strain>
    </source>
</reference>
<protein>
    <submittedName>
        <fullName evidence="5">Glycerate kinase</fullName>
    </submittedName>
</protein>
<gene>
    <name evidence="5" type="ORF">H9736_07255</name>
</gene>
<dbReference type="InterPro" id="IPR018197">
    <property type="entry name" value="Glycerate_kinase_RE-like"/>
</dbReference>